<dbReference type="Gene3D" id="3.40.50.620">
    <property type="entry name" value="HUPs"/>
    <property type="match status" value="1"/>
</dbReference>
<dbReference type="PANTHER" id="PTHR46268">
    <property type="entry name" value="STRESS RESPONSE PROTEIN NHAX"/>
    <property type="match status" value="1"/>
</dbReference>
<name>M0PCN2_9EURY</name>
<gene>
    <name evidence="3" type="ORF">C461_07824</name>
</gene>
<dbReference type="InterPro" id="IPR006016">
    <property type="entry name" value="UspA"/>
</dbReference>
<proteinExistence type="inferred from homology"/>
<reference evidence="3 4" key="1">
    <citation type="journal article" date="2014" name="PLoS Genet.">
        <title>Phylogenetically driven sequencing of extremely halophilic archaea reveals strategies for static and dynamic osmo-response.</title>
        <authorList>
            <person name="Becker E.A."/>
            <person name="Seitzer P.M."/>
            <person name="Tritt A."/>
            <person name="Larsen D."/>
            <person name="Krusor M."/>
            <person name="Yao A.I."/>
            <person name="Wu D."/>
            <person name="Madern D."/>
            <person name="Eisen J.A."/>
            <person name="Darling A.E."/>
            <person name="Facciotti M.T."/>
        </authorList>
    </citation>
    <scope>NUCLEOTIDE SEQUENCE [LARGE SCALE GENOMIC DNA]</scope>
    <source>
        <strain evidence="3 4">JCM 13560</strain>
    </source>
</reference>
<dbReference type="Pfam" id="PF00582">
    <property type="entry name" value="Usp"/>
    <property type="match status" value="1"/>
</dbReference>
<dbReference type="InterPro" id="IPR014729">
    <property type="entry name" value="Rossmann-like_a/b/a_fold"/>
</dbReference>
<keyword evidence="4" id="KW-1185">Reference proteome</keyword>
<dbReference type="AlphaFoldDB" id="M0PCN2"/>
<evidence type="ECO:0000259" key="2">
    <source>
        <dbReference type="Pfam" id="PF00582"/>
    </source>
</evidence>
<organism evidence="3 4">
    <name type="scientific">Halorubrum aidingense JCM 13560</name>
    <dbReference type="NCBI Taxonomy" id="1230454"/>
    <lineage>
        <taxon>Archaea</taxon>
        <taxon>Methanobacteriati</taxon>
        <taxon>Methanobacteriota</taxon>
        <taxon>Stenosarchaea group</taxon>
        <taxon>Halobacteria</taxon>
        <taxon>Halobacteriales</taxon>
        <taxon>Haloferacaceae</taxon>
        <taxon>Halorubrum</taxon>
    </lineage>
</organism>
<comment type="caution">
    <text evidence="3">The sequence shown here is derived from an EMBL/GenBank/DDBJ whole genome shotgun (WGS) entry which is preliminary data.</text>
</comment>
<accession>M0PCN2</accession>
<dbReference type="EMBL" id="AOJI01000022">
    <property type="protein sequence ID" value="EMA67618.1"/>
    <property type="molecule type" value="Genomic_DNA"/>
</dbReference>
<dbReference type="PANTHER" id="PTHR46268:SF6">
    <property type="entry name" value="UNIVERSAL STRESS PROTEIN UP12"/>
    <property type="match status" value="1"/>
</dbReference>
<sequence>MYDVIIGIDTADDRRAIAQAAAIADLPTAADEVTAHLCHVFQDNPEGASVNQLSAVRRAREHLTEAGVNCVHYEASGEPADELLAAAEAVDADAICVSGRKRRPTGKAVFGSVTQDVILGADRPVIAVPAPDAE</sequence>
<dbReference type="PATRIC" id="fig|1230454.4.peg.1579"/>
<dbReference type="SUPFAM" id="SSF52402">
    <property type="entry name" value="Adenine nucleotide alpha hydrolases-like"/>
    <property type="match status" value="1"/>
</dbReference>
<evidence type="ECO:0000256" key="1">
    <source>
        <dbReference type="ARBA" id="ARBA00008791"/>
    </source>
</evidence>
<feature type="domain" description="UspA" evidence="2">
    <location>
        <begin position="4"/>
        <end position="129"/>
    </location>
</feature>
<evidence type="ECO:0000313" key="4">
    <source>
        <dbReference type="Proteomes" id="UP000011575"/>
    </source>
</evidence>
<dbReference type="OrthoDB" id="281037at2157"/>
<evidence type="ECO:0000313" key="3">
    <source>
        <dbReference type="EMBL" id="EMA67618.1"/>
    </source>
</evidence>
<protein>
    <submittedName>
        <fullName evidence="3">UspA domain protein</fullName>
    </submittedName>
</protein>
<dbReference type="Proteomes" id="UP000011575">
    <property type="component" value="Unassembled WGS sequence"/>
</dbReference>
<dbReference type="RefSeq" id="WP_008000122.1">
    <property type="nucleotide sequence ID" value="NZ_AOJI01000022.1"/>
</dbReference>
<comment type="similarity">
    <text evidence="1">Belongs to the universal stress protein A family.</text>
</comment>
<dbReference type="STRING" id="1230454.C461_07824"/>